<evidence type="ECO:0000313" key="2">
    <source>
        <dbReference type="Proteomes" id="UP001497623"/>
    </source>
</evidence>
<sequence>YEFQQVLRVVKYSFQGRMDSCCASHIAPNGPSRYEFWGSDDTDCSNTETRVTLIEDNSGTPFTIENIPKVGDVDNLHSYRCYGFTITATPGNLHVCMSNIRLFYA</sequence>
<proteinExistence type="predicted"/>
<feature type="non-terminal residue" evidence="1">
    <location>
        <position position="1"/>
    </location>
</feature>
<reference evidence="1 2" key="1">
    <citation type="submission" date="2024-05" db="EMBL/GenBank/DDBJ databases">
        <authorList>
            <person name="Wallberg A."/>
        </authorList>
    </citation>
    <scope>NUCLEOTIDE SEQUENCE [LARGE SCALE GENOMIC DNA]</scope>
</reference>
<organism evidence="1 2">
    <name type="scientific">Meganyctiphanes norvegica</name>
    <name type="common">Northern krill</name>
    <name type="synonym">Thysanopoda norvegica</name>
    <dbReference type="NCBI Taxonomy" id="48144"/>
    <lineage>
        <taxon>Eukaryota</taxon>
        <taxon>Metazoa</taxon>
        <taxon>Ecdysozoa</taxon>
        <taxon>Arthropoda</taxon>
        <taxon>Crustacea</taxon>
        <taxon>Multicrustacea</taxon>
        <taxon>Malacostraca</taxon>
        <taxon>Eumalacostraca</taxon>
        <taxon>Eucarida</taxon>
        <taxon>Euphausiacea</taxon>
        <taxon>Euphausiidae</taxon>
        <taxon>Meganyctiphanes</taxon>
    </lineage>
</organism>
<gene>
    <name evidence="1" type="ORF">MNOR_LOCUS37682</name>
</gene>
<comment type="caution">
    <text evidence="1">The sequence shown here is derived from an EMBL/GenBank/DDBJ whole genome shotgun (WGS) entry which is preliminary data.</text>
</comment>
<accession>A0AAV2SI49</accession>
<name>A0AAV2SI49_MEGNR</name>
<dbReference type="Proteomes" id="UP001497623">
    <property type="component" value="Unassembled WGS sequence"/>
</dbReference>
<feature type="non-terminal residue" evidence="1">
    <location>
        <position position="105"/>
    </location>
</feature>
<dbReference type="AlphaFoldDB" id="A0AAV2SI49"/>
<keyword evidence="2" id="KW-1185">Reference proteome</keyword>
<dbReference type="EMBL" id="CAXKWB010078292">
    <property type="protein sequence ID" value="CAL4202463.1"/>
    <property type="molecule type" value="Genomic_DNA"/>
</dbReference>
<protein>
    <submittedName>
        <fullName evidence="1">Uncharacterized protein</fullName>
    </submittedName>
</protein>
<evidence type="ECO:0000313" key="1">
    <source>
        <dbReference type="EMBL" id="CAL4202463.1"/>
    </source>
</evidence>